<gene>
    <name evidence="1" type="ORF">QWJ41_00015</name>
</gene>
<proteinExistence type="predicted"/>
<dbReference type="Proteomes" id="UP001168363">
    <property type="component" value="Unassembled WGS sequence"/>
</dbReference>
<name>A0ABT8TLJ9_9ACTN</name>
<accession>A0ABT8TLJ9</accession>
<reference evidence="1" key="1">
    <citation type="submission" date="2023-06" db="EMBL/GenBank/DDBJ databases">
        <title>Genome sequence of Nocardioides sp. SOB44.</title>
        <authorList>
            <person name="Zhang G."/>
        </authorList>
    </citation>
    <scope>NUCLEOTIDE SEQUENCE</scope>
    <source>
        <strain evidence="1">SOB44</strain>
    </source>
</reference>
<keyword evidence="2" id="KW-1185">Reference proteome</keyword>
<evidence type="ECO:0000313" key="2">
    <source>
        <dbReference type="Proteomes" id="UP001168363"/>
    </source>
</evidence>
<sequence>MTYIPLMVHTDDFLDFAATVRRRGLERDSASGQFQGEHPFTMAGAGRTDAEVQDGSGSTRALQPWLAWNRETCEAAQTALIQHPAWPRESLERFARSEYETVERWKLVMDHCAVEPNTFFSTSQVVEATTLELNQWRDAPRKLPNHLKKHYPEVVPLDSWPLVAVGGREKLGLTHEVYWAMTGDVAEMWRDIRGLELDGS</sequence>
<organism evidence="1 2">
    <name type="scientific">Nocardioides cremeus</name>
    <dbReference type="NCBI Taxonomy" id="3058044"/>
    <lineage>
        <taxon>Bacteria</taxon>
        <taxon>Bacillati</taxon>
        <taxon>Actinomycetota</taxon>
        <taxon>Actinomycetes</taxon>
        <taxon>Propionibacteriales</taxon>
        <taxon>Nocardioidaceae</taxon>
        <taxon>Nocardioides</taxon>
    </lineage>
</organism>
<dbReference type="EMBL" id="JAULSC010000001">
    <property type="protein sequence ID" value="MDO3394093.1"/>
    <property type="molecule type" value="Genomic_DNA"/>
</dbReference>
<evidence type="ECO:0000313" key="1">
    <source>
        <dbReference type="EMBL" id="MDO3394093.1"/>
    </source>
</evidence>
<comment type="caution">
    <text evidence="1">The sequence shown here is derived from an EMBL/GenBank/DDBJ whole genome shotgun (WGS) entry which is preliminary data.</text>
</comment>
<dbReference type="RefSeq" id="WP_302705049.1">
    <property type="nucleotide sequence ID" value="NZ_JAULSC010000001.1"/>
</dbReference>
<protein>
    <submittedName>
        <fullName evidence="1">Uncharacterized protein</fullName>
    </submittedName>
</protein>